<name>A0AA41ZK24_9SPHN</name>
<evidence type="ECO:0000313" key="4">
    <source>
        <dbReference type="Proteomes" id="UP001165565"/>
    </source>
</evidence>
<evidence type="ECO:0000256" key="2">
    <source>
        <dbReference type="SAM" id="Phobius"/>
    </source>
</evidence>
<proteinExistence type="predicted"/>
<dbReference type="Proteomes" id="UP001165565">
    <property type="component" value="Unassembled WGS sequence"/>
</dbReference>
<feature type="transmembrane region" description="Helical" evidence="2">
    <location>
        <begin position="81"/>
        <end position="109"/>
    </location>
</feature>
<dbReference type="EMBL" id="JANFAV010000020">
    <property type="protein sequence ID" value="MCW6537253.1"/>
    <property type="molecule type" value="Genomic_DNA"/>
</dbReference>
<dbReference type="AlphaFoldDB" id="A0AA41ZK24"/>
<protein>
    <submittedName>
        <fullName evidence="3">Uncharacterized protein</fullName>
    </submittedName>
</protein>
<sequence>MPTEPPPSRYRVVERGRRLEVIDTRVTGAVPGGQPMREARRPRREGGIDSSFTTARFYDDKAPRRIAFDTAARDRLGRLRLIAMIAAMAWVMLAVWQPWVALAPLAILVSNGPRRTTRQRLTRWLDRYEQG</sequence>
<dbReference type="RefSeq" id="WP_265271183.1">
    <property type="nucleotide sequence ID" value="NZ_JANFAV010000020.1"/>
</dbReference>
<gene>
    <name evidence="3" type="ORF">NEE01_20945</name>
</gene>
<keyword evidence="2" id="KW-1133">Transmembrane helix</keyword>
<keyword evidence="4" id="KW-1185">Reference proteome</keyword>
<comment type="caution">
    <text evidence="3">The sequence shown here is derived from an EMBL/GenBank/DDBJ whole genome shotgun (WGS) entry which is preliminary data.</text>
</comment>
<keyword evidence="2" id="KW-0812">Transmembrane</keyword>
<reference evidence="3" key="1">
    <citation type="submission" date="2022-06" db="EMBL/GenBank/DDBJ databases">
        <title>Sphingomonas sp. nov. isolated from rhizosphere soil of tomato.</title>
        <authorList>
            <person name="Dong H."/>
            <person name="Gao R."/>
        </authorList>
    </citation>
    <scope>NUCLEOTIDE SEQUENCE</scope>
    <source>
        <strain evidence="3">MMSM24</strain>
    </source>
</reference>
<organism evidence="3 4">
    <name type="scientific">Sphingomonas lycopersici</name>
    <dbReference type="NCBI Taxonomy" id="2951807"/>
    <lineage>
        <taxon>Bacteria</taxon>
        <taxon>Pseudomonadati</taxon>
        <taxon>Pseudomonadota</taxon>
        <taxon>Alphaproteobacteria</taxon>
        <taxon>Sphingomonadales</taxon>
        <taxon>Sphingomonadaceae</taxon>
        <taxon>Sphingomonas</taxon>
    </lineage>
</organism>
<evidence type="ECO:0000313" key="3">
    <source>
        <dbReference type="EMBL" id="MCW6537253.1"/>
    </source>
</evidence>
<accession>A0AA41ZK24</accession>
<evidence type="ECO:0000256" key="1">
    <source>
        <dbReference type="SAM" id="MobiDB-lite"/>
    </source>
</evidence>
<keyword evidence="2" id="KW-0472">Membrane</keyword>
<feature type="region of interest" description="Disordered" evidence="1">
    <location>
        <begin position="27"/>
        <end position="48"/>
    </location>
</feature>